<evidence type="ECO:0000256" key="8">
    <source>
        <dbReference type="SAM" id="MobiDB-lite"/>
    </source>
</evidence>
<feature type="compositionally biased region" description="Low complexity" evidence="8">
    <location>
        <begin position="56"/>
        <end position="66"/>
    </location>
</feature>
<dbReference type="GO" id="GO:0005634">
    <property type="term" value="C:nucleus"/>
    <property type="evidence" value="ECO:0007669"/>
    <property type="project" value="UniProtKB-SubCell"/>
</dbReference>
<protein>
    <submittedName>
        <fullName evidence="9">Related to cell cycle checkpoint protein RAD17</fullName>
    </submittedName>
</protein>
<keyword evidence="5" id="KW-0067">ATP-binding</keyword>
<evidence type="ECO:0000256" key="3">
    <source>
        <dbReference type="ARBA" id="ARBA00022741"/>
    </source>
</evidence>
<evidence type="ECO:0000256" key="1">
    <source>
        <dbReference type="ARBA" id="ARBA00004123"/>
    </source>
</evidence>
<proteinExistence type="inferred from homology"/>
<evidence type="ECO:0000256" key="6">
    <source>
        <dbReference type="ARBA" id="ARBA00023242"/>
    </source>
</evidence>
<feature type="compositionally biased region" description="Pro residues" evidence="8">
    <location>
        <begin position="67"/>
        <end position="76"/>
    </location>
</feature>
<evidence type="ECO:0000313" key="10">
    <source>
        <dbReference type="Proteomes" id="UP000008867"/>
    </source>
</evidence>
<dbReference type="Gene3D" id="3.40.50.300">
    <property type="entry name" value="P-loop containing nucleotide triphosphate hydrolases"/>
    <property type="match status" value="1"/>
</dbReference>
<feature type="compositionally biased region" description="Acidic residues" evidence="8">
    <location>
        <begin position="473"/>
        <end position="483"/>
    </location>
</feature>
<dbReference type="EMBL" id="FQ311452">
    <property type="protein sequence ID" value="CBQ71815.1"/>
    <property type="molecule type" value="Genomic_DNA"/>
</dbReference>
<organism evidence="9 10">
    <name type="scientific">Sporisorium reilianum (strain SRZ2)</name>
    <name type="common">Maize head smut fungus</name>
    <dbReference type="NCBI Taxonomy" id="999809"/>
    <lineage>
        <taxon>Eukaryota</taxon>
        <taxon>Fungi</taxon>
        <taxon>Dikarya</taxon>
        <taxon>Basidiomycota</taxon>
        <taxon>Ustilaginomycotina</taxon>
        <taxon>Ustilaginomycetes</taxon>
        <taxon>Ustilaginales</taxon>
        <taxon>Ustilaginaceae</taxon>
        <taxon>Sporisorium</taxon>
    </lineage>
</organism>
<evidence type="ECO:0000313" key="9">
    <source>
        <dbReference type="EMBL" id="CBQ71815.1"/>
    </source>
</evidence>
<evidence type="ECO:0000256" key="4">
    <source>
        <dbReference type="ARBA" id="ARBA00022763"/>
    </source>
</evidence>
<sequence length="803" mass="88221">MPPKSNRPFQRTLSNSSNTSSSSTSSKSTKLKQNKLDFSFHSTSSASAARPFGSRPLSSTPSFGLPSLPPPRPPPTASSADKRKQRQQESVNDRSGKLNEQIESSYNDADSLWSERLAPHTGDELAVHPKKVAQVRTWLEGAFSNKVAVAKYRKVLALTGSAGAGKSATVRALASNQDLDFDILEWHNDQPSFDPDNPGISFIERFTDFLSKAAKFPTLDLQASGDDDASNSSLTLESAASTNRRRVILLEDLPNLHHLPTKQLFQASIEQHIQQSIQLTARGFPNVPIVIVVTESTPREDQDRWAGDSSSGNTWRERIASIMDTRTALGEHIRKHPAYTEVRFNPVAPTIVLKGLRRAIERASSSTSKTTSKVWLQLLQAIAEDSNGDLRAAVNCLQFVGANSKHLETIAKQRGATKGQDLGKAMRKMMPLVSGRESSLALFHALGKVLYNKREGDPGDEGTNGRDTANSDTDSDQDSDGDGNGDGAGQNDSSQLKQRLKRAMQSIVQSPSNQGSLCNLPEHLSFLDRRPSRVAPDQLWADLPVDSSVFQLYLHQNLPQFCTEVEQCEFILEFFSTADVLMPLHEPYRHSSLSAYYAFLLSTRGTLLHLPSPVPRSGQKLGKATWWDVQKKLRVVLQDVEDVKAASSGSAGGAGKVEREDAAGGRFKRTKFSHPAFASDDTAVERTDAGLGDEAVHTTLLRSDPVTLVTEVLPLLAKIRPSGLDGRVNELARMRFEYAGVADMASRILDEHETGVVGEEDDDAPSDHKQQQARTKSKPQQREQREEEREEKLILSDDDIGDF</sequence>
<dbReference type="PANTHER" id="PTHR12172">
    <property type="entry name" value="CELL CYCLE CHECKPOINT PROTEIN RAD17"/>
    <property type="match status" value="1"/>
</dbReference>
<comment type="similarity">
    <text evidence="2">Belongs to the rad17/RAD24 family.</text>
</comment>
<dbReference type="HOGENOM" id="CLU_018598_1_0_1"/>
<feature type="compositionally biased region" description="Low complexity" evidence="8">
    <location>
        <begin position="12"/>
        <end position="28"/>
    </location>
</feature>
<feature type="compositionally biased region" description="Polar residues" evidence="8">
    <location>
        <begin position="506"/>
        <end position="515"/>
    </location>
</feature>
<dbReference type="GO" id="GO:0005524">
    <property type="term" value="F:ATP binding"/>
    <property type="evidence" value="ECO:0007669"/>
    <property type="project" value="UniProtKB-KW"/>
</dbReference>
<name>E6ZX58_SPORE</name>
<dbReference type="Pfam" id="PF03215">
    <property type="entry name" value="Rad17"/>
    <property type="match status" value="1"/>
</dbReference>
<feature type="region of interest" description="Disordered" evidence="8">
    <location>
        <begin position="452"/>
        <end position="515"/>
    </location>
</feature>
<evidence type="ECO:0000256" key="7">
    <source>
        <dbReference type="ARBA" id="ARBA00023306"/>
    </source>
</evidence>
<dbReference type="PANTHER" id="PTHR12172:SF0">
    <property type="entry name" value="CELL CYCLE CHECKPOINT PROTEIN RAD17"/>
    <property type="match status" value="1"/>
</dbReference>
<dbReference type="GO" id="GO:0033314">
    <property type="term" value="P:mitotic DNA replication checkpoint signaling"/>
    <property type="evidence" value="ECO:0007669"/>
    <property type="project" value="TreeGrafter"/>
</dbReference>
<keyword evidence="3" id="KW-0547">Nucleotide-binding</keyword>
<keyword evidence="4" id="KW-0227">DNA damage</keyword>
<evidence type="ECO:0000256" key="5">
    <source>
        <dbReference type="ARBA" id="ARBA00022840"/>
    </source>
</evidence>
<dbReference type="GO" id="GO:0003689">
    <property type="term" value="F:DNA clamp loader activity"/>
    <property type="evidence" value="ECO:0007669"/>
    <property type="project" value="TreeGrafter"/>
</dbReference>
<keyword evidence="6" id="KW-0539">Nucleus</keyword>
<feature type="compositionally biased region" description="Basic and acidic residues" evidence="8">
    <location>
        <begin position="780"/>
        <end position="795"/>
    </location>
</feature>
<dbReference type="InterPro" id="IPR027417">
    <property type="entry name" value="P-loop_NTPase"/>
</dbReference>
<evidence type="ECO:0000256" key="2">
    <source>
        <dbReference type="ARBA" id="ARBA00006168"/>
    </source>
</evidence>
<comment type="subcellular location">
    <subcellularLocation>
        <location evidence="1">Nucleus</location>
    </subcellularLocation>
</comment>
<feature type="region of interest" description="Disordered" evidence="8">
    <location>
        <begin position="1"/>
        <end position="102"/>
    </location>
</feature>
<dbReference type="GO" id="GO:0000077">
    <property type="term" value="P:DNA damage checkpoint signaling"/>
    <property type="evidence" value="ECO:0007669"/>
    <property type="project" value="TreeGrafter"/>
</dbReference>
<keyword evidence="10" id="KW-1185">Reference proteome</keyword>
<dbReference type="GO" id="GO:0006281">
    <property type="term" value="P:DNA repair"/>
    <property type="evidence" value="ECO:0007669"/>
    <property type="project" value="InterPro"/>
</dbReference>
<keyword evidence="7" id="KW-0131">Cell cycle</keyword>
<dbReference type="OrthoDB" id="10265971at2759"/>
<reference evidence="9 10" key="1">
    <citation type="journal article" date="2010" name="Science">
        <title>Pathogenicity determinants in smut fungi revealed by genome comparison.</title>
        <authorList>
            <person name="Schirawski J."/>
            <person name="Mannhaupt G."/>
            <person name="Muench K."/>
            <person name="Brefort T."/>
            <person name="Schipper K."/>
            <person name="Doehlemann G."/>
            <person name="Di Stasio M."/>
            <person name="Roessel N."/>
            <person name="Mendoza-Mendoza A."/>
            <person name="Pester D."/>
            <person name="Mueller O."/>
            <person name="Winterberg B."/>
            <person name="Meyer E."/>
            <person name="Ghareeb H."/>
            <person name="Wollenberg T."/>
            <person name="Muensterkoetter M."/>
            <person name="Wong P."/>
            <person name="Walter M."/>
            <person name="Stukenbrock E."/>
            <person name="Gueldener U."/>
            <person name="Kahmann R."/>
        </authorList>
    </citation>
    <scope>NUCLEOTIDE SEQUENCE [LARGE SCALE GENOMIC DNA]</scope>
    <source>
        <strain evidence="10">SRZ2</strain>
    </source>
</reference>
<dbReference type="SUPFAM" id="SSF52540">
    <property type="entry name" value="P-loop containing nucleoside triphosphate hydrolases"/>
    <property type="match status" value="1"/>
</dbReference>
<gene>
    <name evidence="9" type="ORF">sr12671</name>
</gene>
<dbReference type="Proteomes" id="UP000008867">
    <property type="component" value="Chromosome 3"/>
</dbReference>
<feature type="region of interest" description="Disordered" evidence="8">
    <location>
        <begin position="755"/>
        <end position="803"/>
    </location>
</feature>
<dbReference type="AlphaFoldDB" id="E6ZX58"/>
<dbReference type="eggNOG" id="KOG1970">
    <property type="taxonomic scope" value="Eukaryota"/>
</dbReference>
<dbReference type="GO" id="GO:0003682">
    <property type="term" value="F:chromatin binding"/>
    <property type="evidence" value="ECO:0007669"/>
    <property type="project" value="TreeGrafter"/>
</dbReference>
<accession>E6ZX58</accession>
<dbReference type="InterPro" id="IPR004582">
    <property type="entry name" value="Checkpoint_prot_Rad17_Rad24"/>
</dbReference>
<dbReference type="VEuPathDB" id="FungiDB:sr12671"/>